<reference evidence="2" key="2">
    <citation type="submission" date="2018-05" db="EMBL/GenBank/DDBJ databases">
        <title>OpunRS2 (Oryza punctata Reference Sequence Version 2).</title>
        <authorList>
            <person name="Zhang J."/>
            <person name="Kudrna D."/>
            <person name="Lee S."/>
            <person name="Talag J."/>
            <person name="Welchert J."/>
            <person name="Wing R.A."/>
        </authorList>
    </citation>
    <scope>NUCLEOTIDE SEQUENCE [LARGE SCALE GENOMIC DNA]</scope>
</reference>
<dbReference type="Gramene" id="OPUNC06G11450.1">
    <property type="protein sequence ID" value="OPUNC06G11450.1"/>
    <property type="gene ID" value="OPUNC06G11450"/>
</dbReference>
<dbReference type="OMA" id="RWGERRW"/>
<proteinExistence type="predicted"/>
<feature type="compositionally biased region" description="Pro residues" evidence="1">
    <location>
        <begin position="146"/>
        <end position="158"/>
    </location>
</feature>
<evidence type="ECO:0000256" key="1">
    <source>
        <dbReference type="SAM" id="MobiDB-lite"/>
    </source>
</evidence>
<protein>
    <submittedName>
        <fullName evidence="2">Uncharacterized protein</fullName>
    </submittedName>
</protein>
<keyword evidence="3" id="KW-1185">Reference proteome</keyword>
<name>A0A0E0LAS3_ORYPU</name>
<dbReference type="EnsemblPlants" id="OPUNC06G11450.1">
    <property type="protein sequence ID" value="OPUNC06G11450.1"/>
    <property type="gene ID" value="OPUNC06G11450"/>
</dbReference>
<accession>A0A0E0LAS3</accession>
<evidence type="ECO:0000313" key="3">
    <source>
        <dbReference type="Proteomes" id="UP000026962"/>
    </source>
</evidence>
<organism evidence="2">
    <name type="scientific">Oryza punctata</name>
    <name type="common">Red rice</name>
    <dbReference type="NCBI Taxonomy" id="4537"/>
    <lineage>
        <taxon>Eukaryota</taxon>
        <taxon>Viridiplantae</taxon>
        <taxon>Streptophyta</taxon>
        <taxon>Embryophyta</taxon>
        <taxon>Tracheophyta</taxon>
        <taxon>Spermatophyta</taxon>
        <taxon>Magnoliopsida</taxon>
        <taxon>Liliopsida</taxon>
        <taxon>Poales</taxon>
        <taxon>Poaceae</taxon>
        <taxon>BOP clade</taxon>
        <taxon>Oryzoideae</taxon>
        <taxon>Oryzeae</taxon>
        <taxon>Oryzinae</taxon>
        <taxon>Oryza</taxon>
    </lineage>
</organism>
<dbReference type="Proteomes" id="UP000026962">
    <property type="component" value="Chromosome 6"/>
</dbReference>
<reference evidence="2" key="1">
    <citation type="submission" date="2015-04" db="UniProtKB">
        <authorList>
            <consortium name="EnsemblPlants"/>
        </authorList>
    </citation>
    <scope>IDENTIFICATION</scope>
</reference>
<sequence length="174" mass="19444">MVLAGGEKLDGEGHRPTWLPTAGSARVMDLHARGAVRSQLQWQYRLHLRVRGLGLLPHYAGQAPIPRAQSRPRQAAQKPMCSNVPELCLFSAEEHARLRRIVFEVNSIYSTLRSHCPRRLRPSPRRLPQSSFLTAASLLPAHRPLPPSGFYLPPPPNNHHPSPRRSPATVHISP</sequence>
<feature type="region of interest" description="Disordered" evidence="1">
    <location>
        <begin position="146"/>
        <end position="174"/>
    </location>
</feature>
<evidence type="ECO:0000313" key="2">
    <source>
        <dbReference type="EnsemblPlants" id="OPUNC06G11450.1"/>
    </source>
</evidence>
<dbReference type="AlphaFoldDB" id="A0A0E0LAS3"/>
<dbReference type="HOGENOM" id="CLU_1542564_0_0_1"/>